<evidence type="ECO:0000256" key="1">
    <source>
        <dbReference type="SAM" id="Phobius"/>
    </source>
</evidence>
<keyword evidence="1" id="KW-1133">Transmembrane helix</keyword>
<proteinExistence type="predicted"/>
<keyword evidence="3" id="KW-1185">Reference proteome</keyword>
<sequence>MLENLLVGLGAFAGLGLFCLLPMLLVPTPKEWCRTCKHQRYDHADGTGTCTGDEFGSELAPVGTCRCSGYVPNRATPESD</sequence>
<reference evidence="2 3" key="1">
    <citation type="submission" date="2020-08" db="EMBL/GenBank/DDBJ databases">
        <title>Genomic Encyclopedia of Type Strains, Phase IV (KMG-IV): sequencing the most valuable type-strain genomes for metagenomic binning, comparative biology and taxonomic classification.</title>
        <authorList>
            <person name="Goeker M."/>
        </authorList>
    </citation>
    <scope>NUCLEOTIDE SEQUENCE [LARGE SCALE GENOMIC DNA]</scope>
    <source>
        <strain evidence="2 3">DSM 40141</strain>
    </source>
</reference>
<dbReference type="RefSeq" id="WP_185035749.1">
    <property type="nucleotide sequence ID" value="NZ_BNBN01000006.1"/>
</dbReference>
<keyword evidence="1" id="KW-0472">Membrane</keyword>
<protein>
    <submittedName>
        <fullName evidence="2">Uncharacterized protein</fullName>
    </submittedName>
</protein>
<dbReference type="Proteomes" id="UP000540423">
    <property type="component" value="Unassembled WGS sequence"/>
</dbReference>
<gene>
    <name evidence="2" type="ORF">HNQ79_005780</name>
</gene>
<feature type="transmembrane region" description="Helical" evidence="1">
    <location>
        <begin position="6"/>
        <end position="26"/>
    </location>
</feature>
<name>A0A7X0HN88_9ACTN</name>
<keyword evidence="1" id="KW-0812">Transmembrane</keyword>
<evidence type="ECO:0000313" key="2">
    <source>
        <dbReference type="EMBL" id="MBB6439268.1"/>
    </source>
</evidence>
<dbReference type="EMBL" id="JACHEM010000019">
    <property type="protein sequence ID" value="MBB6439268.1"/>
    <property type="molecule type" value="Genomic_DNA"/>
</dbReference>
<accession>A0A7X0HN88</accession>
<comment type="caution">
    <text evidence="2">The sequence shown here is derived from an EMBL/GenBank/DDBJ whole genome shotgun (WGS) entry which is preliminary data.</text>
</comment>
<organism evidence="2 3">
    <name type="scientific">Streptomyces candidus</name>
    <dbReference type="NCBI Taxonomy" id="67283"/>
    <lineage>
        <taxon>Bacteria</taxon>
        <taxon>Bacillati</taxon>
        <taxon>Actinomycetota</taxon>
        <taxon>Actinomycetes</taxon>
        <taxon>Kitasatosporales</taxon>
        <taxon>Streptomycetaceae</taxon>
        <taxon>Streptomyces</taxon>
    </lineage>
</organism>
<dbReference type="AlphaFoldDB" id="A0A7X0HN88"/>
<evidence type="ECO:0000313" key="3">
    <source>
        <dbReference type="Proteomes" id="UP000540423"/>
    </source>
</evidence>